<dbReference type="OrthoDB" id="2475025at2759"/>
<evidence type="ECO:0000256" key="1">
    <source>
        <dbReference type="SAM" id="Coils"/>
    </source>
</evidence>
<comment type="caution">
    <text evidence="3">The sequence shown here is derived from an EMBL/GenBank/DDBJ whole genome shotgun (WGS) entry which is preliminary data.</text>
</comment>
<name>A0A9N8YSI0_9GLOM</name>
<evidence type="ECO:0000256" key="2">
    <source>
        <dbReference type="SAM" id="MobiDB-lite"/>
    </source>
</evidence>
<gene>
    <name evidence="3" type="ORF">DERYTH_LOCUS113</name>
</gene>
<feature type="compositionally biased region" description="Acidic residues" evidence="2">
    <location>
        <begin position="265"/>
        <end position="300"/>
    </location>
</feature>
<keyword evidence="1" id="KW-0175">Coiled coil</keyword>
<accession>A0A9N8YSI0</accession>
<dbReference type="AlphaFoldDB" id="A0A9N8YSI0"/>
<feature type="coiled-coil region" evidence="1">
    <location>
        <begin position="85"/>
        <end position="112"/>
    </location>
</feature>
<dbReference type="Proteomes" id="UP000789405">
    <property type="component" value="Unassembled WGS sequence"/>
</dbReference>
<evidence type="ECO:0000313" key="3">
    <source>
        <dbReference type="EMBL" id="CAG8444681.1"/>
    </source>
</evidence>
<protein>
    <submittedName>
        <fullName evidence="3">27273_t:CDS:1</fullName>
    </submittedName>
</protein>
<sequence>MTENYEEKYPLPNDFLMYAAKLRDSCIRKLESITFNSDRSISIKRNVENIVRRTRFGYYSISSIYEDIDSYLLMPSNEYFDQQKFEKMEEKISNLEDQLKEKQSEIERLKGKKSIRNIQLKKNEDSTILNEILEEVGKEKNDEEIWIAINAKLEAQWDNANKYPVFKWVERAEKTFATNNNSFVEAGISETLENNYLKKKSLVAQSKKRKIDDIDNKKKLKVKAQVSPNFFKINARSRNEFLKKLKGDENLNFILNEDTANGNDGSEDDGGDGDGNEDGSDEDGSDEDSSDEDGNDEDEENTNRLHEYVLLSVVFVYFSMKEPNMKSSNSLPLQEKQHSDLINDNFEQHLPIFGNTIKSIKKGFSKWNNMETGIKILDAKLNYFQICHIYSLLGAYISLYNLAIKETSHKYKFLNVDQKINKGISLGVGARKTAIRKWIKIQMLQILGVDTEKLEERIFKALLRINFILINGISSKKELAIAGATRRFFETSTKVEFGFFLFRITGRDCSQEFDSYSNESLNGYNSIEIEMEPIEVY</sequence>
<keyword evidence="4" id="KW-1185">Reference proteome</keyword>
<feature type="region of interest" description="Disordered" evidence="2">
    <location>
        <begin position="256"/>
        <end position="302"/>
    </location>
</feature>
<dbReference type="EMBL" id="CAJVPY010000020">
    <property type="protein sequence ID" value="CAG8444681.1"/>
    <property type="molecule type" value="Genomic_DNA"/>
</dbReference>
<organism evidence="3 4">
    <name type="scientific">Dentiscutata erythropus</name>
    <dbReference type="NCBI Taxonomy" id="1348616"/>
    <lineage>
        <taxon>Eukaryota</taxon>
        <taxon>Fungi</taxon>
        <taxon>Fungi incertae sedis</taxon>
        <taxon>Mucoromycota</taxon>
        <taxon>Glomeromycotina</taxon>
        <taxon>Glomeromycetes</taxon>
        <taxon>Diversisporales</taxon>
        <taxon>Gigasporaceae</taxon>
        <taxon>Dentiscutata</taxon>
    </lineage>
</organism>
<evidence type="ECO:0000313" key="4">
    <source>
        <dbReference type="Proteomes" id="UP000789405"/>
    </source>
</evidence>
<reference evidence="3" key="1">
    <citation type="submission" date="2021-06" db="EMBL/GenBank/DDBJ databases">
        <authorList>
            <person name="Kallberg Y."/>
            <person name="Tangrot J."/>
            <person name="Rosling A."/>
        </authorList>
    </citation>
    <scope>NUCLEOTIDE SEQUENCE</scope>
    <source>
        <strain evidence="3">MA453B</strain>
    </source>
</reference>
<proteinExistence type="predicted"/>